<accession>A0A834JLI3</accession>
<name>A0A834JLI3_VESPE</name>
<dbReference type="AlphaFoldDB" id="A0A834JLI3"/>
<proteinExistence type="predicted"/>
<keyword evidence="2" id="KW-1185">Reference proteome</keyword>
<protein>
    <submittedName>
        <fullName evidence="1">Uncharacterized protein</fullName>
    </submittedName>
</protein>
<dbReference type="Proteomes" id="UP000600918">
    <property type="component" value="Unassembled WGS sequence"/>
</dbReference>
<sequence length="138" mass="15393">MATNASLMAVDARRVRVEPFSLLKTTGHGRLCNFNCVLTTVQRSKATTCAFRGKLHQESFPLRADYGDIQDTSSNLSLQEAKLFPLVVVEELLTPLEEVKRNMSDQREEAKENARGKAADISSKLEADIFRSRFAVST</sequence>
<evidence type="ECO:0000313" key="1">
    <source>
        <dbReference type="EMBL" id="KAF7390399.1"/>
    </source>
</evidence>
<dbReference type="EMBL" id="JACSDY010000023">
    <property type="protein sequence ID" value="KAF7390399.1"/>
    <property type="molecule type" value="Genomic_DNA"/>
</dbReference>
<comment type="caution">
    <text evidence="1">The sequence shown here is derived from an EMBL/GenBank/DDBJ whole genome shotgun (WGS) entry which is preliminary data.</text>
</comment>
<evidence type="ECO:0000313" key="2">
    <source>
        <dbReference type="Proteomes" id="UP000600918"/>
    </source>
</evidence>
<organism evidence="1 2">
    <name type="scientific">Vespula pensylvanica</name>
    <name type="common">Western yellow jacket</name>
    <name type="synonym">Wasp</name>
    <dbReference type="NCBI Taxonomy" id="30213"/>
    <lineage>
        <taxon>Eukaryota</taxon>
        <taxon>Metazoa</taxon>
        <taxon>Ecdysozoa</taxon>
        <taxon>Arthropoda</taxon>
        <taxon>Hexapoda</taxon>
        <taxon>Insecta</taxon>
        <taxon>Pterygota</taxon>
        <taxon>Neoptera</taxon>
        <taxon>Endopterygota</taxon>
        <taxon>Hymenoptera</taxon>
        <taxon>Apocrita</taxon>
        <taxon>Aculeata</taxon>
        <taxon>Vespoidea</taxon>
        <taxon>Vespidae</taxon>
        <taxon>Vespinae</taxon>
        <taxon>Vespula</taxon>
    </lineage>
</organism>
<gene>
    <name evidence="1" type="ORF">H0235_017561</name>
</gene>
<reference evidence="1" key="1">
    <citation type="journal article" date="2020" name="G3 (Bethesda)">
        <title>High-Quality Assemblies for Three Invasive Social Wasps from the &lt;i&gt;Vespula&lt;/i&gt; Genus.</title>
        <authorList>
            <person name="Harrop T.W.R."/>
            <person name="Guhlin J."/>
            <person name="McLaughlin G.M."/>
            <person name="Permina E."/>
            <person name="Stockwell P."/>
            <person name="Gilligan J."/>
            <person name="Le Lec M.F."/>
            <person name="Gruber M.A.M."/>
            <person name="Quinn O."/>
            <person name="Lovegrove M."/>
            <person name="Duncan E.J."/>
            <person name="Remnant E.J."/>
            <person name="Van Eeckhoven J."/>
            <person name="Graham B."/>
            <person name="Knapp R.A."/>
            <person name="Langford K.W."/>
            <person name="Kronenberg Z."/>
            <person name="Press M.O."/>
            <person name="Eacker S.M."/>
            <person name="Wilson-Rankin E.E."/>
            <person name="Purcell J."/>
            <person name="Lester P.J."/>
            <person name="Dearden P.K."/>
        </authorList>
    </citation>
    <scope>NUCLEOTIDE SEQUENCE</scope>
    <source>
        <strain evidence="1">Volc-1</strain>
    </source>
</reference>